<dbReference type="PANTHER" id="PTHR43308">
    <property type="entry name" value="OUTER MEMBRANE PROTEIN ALPHA-RELATED"/>
    <property type="match status" value="1"/>
</dbReference>
<dbReference type="InterPro" id="IPR025883">
    <property type="entry name" value="Cadherin-like_domain"/>
</dbReference>
<dbReference type="Pfam" id="PF00395">
    <property type="entry name" value="SLH"/>
    <property type="match status" value="3"/>
</dbReference>
<organism evidence="2 3">
    <name type="scientific">Paenibacillus agaridevorans</name>
    <dbReference type="NCBI Taxonomy" id="171404"/>
    <lineage>
        <taxon>Bacteria</taxon>
        <taxon>Bacillati</taxon>
        <taxon>Bacillota</taxon>
        <taxon>Bacilli</taxon>
        <taxon>Bacillales</taxon>
        <taxon>Paenibacillaceae</taxon>
        <taxon>Paenibacillus</taxon>
    </lineage>
</organism>
<keyword evidence="3" id="KW-1185">Reference proteome</keyword>
<dbReference type="EMBL" id="BDQX01000315">
    <property type="protein sequence ID" value="GBG10310.1"/>
    <property type="molecule type" value="Genomic_DNA"/>
</dbReference>
<name>A0A2R5EUG8_9BACL</name>
<dbReference type="Pfam" id="PF07581">
    <property type="entry name" value="Glug"/>
    <property type="match status" value="1"/>
</dbReference>
<dbReference type="PROSITE" id="PS51272">
    <property type="entry name" value="SLH"/>
    <property type="match status" value="3"/>
</dbReference>
<accession>A0A2R5EUG8</accession>
<dbReference type="Pfam" id="PF12733">
    <property type="entry name" value="Cadherin-like"/>
    <property type="match status" value="2"/>
</dbReference>
<sequence length="1453" mass="152834">MKSNLYRKWIARFVVVFLFTTIALPFGPERRVLASACDGVTPGTSDQCPIIITDAPGLHAMRNNLAGHYALGADIDLSDYLSPTGAGYNDGDGWEPVGTGGHLSNAFSGTLDGNGHTISHLQITSTAGTVGLFGVTSDAVIRNIGLIDVDISGKGETSDVGGLVGYIVGTTIENAYVTGTVEGADGVGGLVGLAYGVTIAPSRIRASYASANVIGTGAGQVGGLVGSTEGHDIRITESYYNSSLASFSGNGIGLTTSQMKHAANFDLWDFSEQGQWGILEGMTFPMHRTTLDQIVLDELAINDGEMVYEPEFAPHIATYSSRVTGEVDSVRVSASSGSSRANVLINGEDLDSKVISLVPGANNVDITVSTDVVVPGADTNPFEAAYTLQVIREDGIDYAHRITTASQLAAIGTAPYALSGDYELMNDLDLAGMDWNPIGDGGQPFTGTFEGNRSVIRNLTVDSTDDYAGLFGASSGIIRNIGLENAVISGGSLVGGLVGSNTGFISNAYVKGNVDGDEHVGGLVGLNSGAANVTFTYAAGLVSGNAYTGGLIGKNASGVVDDSYWDAEIGSLLISGGGEGKTTADMQLPATYEGWDWDDSWAMINGTTYPMFVDSFEAVKLQSLAATADDAELTWTSGTFSPSQGVYELLADRYMDSVTITAAPAVSNATVTIGTTESVSEQLAVAVGSNEIVVTTTGVFGRPDGEYRLIIEVPAPELIDFAVPEAGLYGIGDTLAFTIGYGVDVDVTGAPTIPVTIGEGADATTVYAVYAGQPVGERNKLIFTYDVQEGLAYDNAIEIGMGIGLPDGAEIHVADTDIAVQRNLPTRATTGIIIDAVRPEILLSQEPANTVPTNESIAITVNADGTGSAIAALKWAEGLRTKAYFAAEGIELSGDSFQADANGTYSVFAQDEAGNSFVATIEIGNIIKTMPEISLTPTLAEGSRSVSVSALAEAHGDINRMTKLNWMQGSRSVADFADGTSGTDIMTDGLFIVTENDVYTVYAKDAAGNEAVEEIRISNIWNPVYYPVPNKNQELQLNYTDFGIQLIVDSSIISKETLEDGTVVEHVILTDKILERVLDALGKAAGSFVSIVVNDSEQAVQVQFPASSLVKLKTAYPAATFEVRLNASSYELQVNALPLESKSSVTHVKIAIGQIAGQQKESLERAASNAGLKRISHAISYEVTVSSDGRIEEIRDFGGIYIVRAIVLDEGRSDGPIVAVLYDPATGKLHFAPAVTRARDDGTPEMAIKVPHNSIYAIMEAEDKTYSDLDGHWAKTSVELLASKLIVNGVSATEFAPNSSITRAEFTSLLVRGLGLNVGQSAQSAIFHDVAQGDWHAAAIEAGVKAGLVKGVSENEFAPDRFITREQMAVMLSNALAVLGYAPIHPDQAPTVLDKFEDHTTISPWAKAAVAQAVNAGIISGMTDDSFAPSNFATRAQAVVMLRRFLQYVEFID</sequence>
<evidence type="ECO:0000313" key="3">
    <source>
        <dbReference type="Proteomes" id="UP000245202"/>
    </source>
</evidence>
<dbReference type="Proteomes" id="UP000245202">
    <property type="component" value="Unassembled WGS sequence"/>
</dbReference>
<feature type="domain" description="SLH" evidence="1">
    <location>
        <begin position="1393"/>
        <end position="1453"/>
    </location>
</feature>
<dbReference type="Gene3D" id="2.160.20.110">
    <property type="match status" value="2"/>
</dbReference>
<proteinExistence type="predicted"/>
<evidence type="ECO:0000313" key="2">
    <source>
        <dbReference type="EMBL" id="GBG10310.1"/>
    </source>
</evidence>
<reference evidence="2 3" key="1">
    <citation type="submission" date="2017-08" db="EMBL/GenBank/DDBJ databases">
        <title>Substantial Increase in Enzyme Production by Combined Drug-Resistance Mutations in Paenibacillus agaridevorans.</title>
        <authorList>
            <person name="Tanaka Y."/>
            <person name="Funane K."/>
            <person name="Hosaka T."/>
            <person name="Shiwa Y."/>
            <person name="Fujita N."/>
            <person name="Miyazaki T."/>
            <person name="Yoshikawa H."/>
            <person name="Murakami K."/>
            <person name="Kasahara K."/>
            <person name="Inaoka T."/>
            <person name="Hiraga Y."/>
            <person name="Ochi K."/>
        </authorList>
    </citation>
    <scope>NUCLEOTIDE SEQUENCE [LARGE SCALE GENOMIC DNA]</scope>
    <source>
        <strain evidence="2 3">T-3040</strain>
    </source>
</reference>
<comment type="caution">
    <text evidence="2">The sequence shown here is derived from an EMBL/GenBank/DDBJ whole genome shotgun (WGS) entry which is preliminary data.</text>
</comment>
<dbReference type="InterPro" id="IPR051465">
    <property type="entry name" value="Cell_Envelope_Struct_Comp"/>
</dbReference>
<dbReference type="InterPro" id="IPR011493">
    <property type="entry name" value="GLUG"/>
</dbReference>
<feature type="domain" description="SLH" evidence="1">
    <location>
        <begin position="1323"/>
        <end position="1386"/>
    </location>
</feature>
<dbReference type="InterPro" id="IPR001119">
    <property type="entry name" value="SLH_dom"/>
</dbReference>
<protein>
    <recommendedName>
        <fullName evidence="1">SLH domain-containing protein</fullName>
    </recommendedName>
</protein>
<gene>
    <name evidence="2" type="ORF">PAT3040_05036</name>
</gene>
<evidence type="ECO:0000259" key="1">
    <source>
        <dbReference type="PROSITE" id="PS51272"/>
    </source>
</evidence>
<feature type="domain" description="SLH" evidence="1">
    <location>
        <begin position="1261"/>
        <end position="1321"/>
    </location>
</feature>
<dbReference type="PANTHER" id="PTHR43308:SF5">
    <property type="entry name" value="S-LAYER PROTEIN _ PEPTIDOGLYCAN ENDO-BETA-N-ACETYLGLUCOSAMINIDASE"/>
    <property type="match status" value="1"/>
</dbReference>
<dbReference type="RefSeq" id="WP_108994829.1">
    <property type="nucleotide sequence ID" value="NZ_BDQX01000315.1"/>
</dbReference>